<evidence type="ECO:0000256" key="1">
    <source>
        <dbReference type="SAM" id="Phobius"/>
    </source>
</evidence>
<evidence type="ECO:0000313" key="2">
    <source>
        <dbReference type="EMBL" id="CAB4330247.1"/>
    </source>
</evidence>
<evidence type="ECO:0000313" key="5">
    <source>
        <dbReference type="EMBL" id="CAB4796861.1"/>
    </source>
</evidence>
<keyword evidence="1" id="KW-1133">Transmembrane helix</keyword>
<name>A0A6J6XI21_9ZZZZ</name>
<feature type="transmembrane region" description="Helical" evidence="1">
    <location>
        <begin position="12"/>
        <end position="34"/>
    </location>
</feature>
<proteinExistence type="predicted"/>
<dbReference type="EMBL" id="CAESAD010000001">
    <property type="protein sequence ID" value="CAB4330247.1"/>
    <property type="molecule type" value="Genomic_DNA"/>
</dbReference>
<keyword evidence="1" id="KW-0812">Transmembrane</keyword>
<keyword evidence="1" id="KW-0472">Membrane</keyword>
<dbReference type="Pfam" id="PF14030">
    <property type="entry name" value="DUF4245"/>
    <property type="match status" value="1"/>
</dbReference>
<protein>
    <submittedName>
        <fullName evidence="5">Unannotated protein</fullName>
    </submittedName>
</protein>
<dbReference type="EMBL" id="CAFBIX010000006">
    <property type="protein sequence ID" value="CAB4846483.1"/>
    <property type="molecule type" value="Genomic_DNA"/>
</dbReference>
<evidence type="ECO:0000313" key="7">
    <source>
        <dbReference type="EMBL" id="CAB5016100.1"/>
    </source>
</evidence>
<sequence length="181" mass="19661">MANRKPRGRETVWDMVLSMAAVGATVVVIMLIAWRPQQEVSQSVDYPAAVSSALISQPWPISVPSEIPSGYRATSARFEPETYGDSGDVRWFVGFQTESGEYVSLWQSDGPTKTVVAAATNSAPCDSSEVISGTTWQKCEIAKPLTRAFVKTQGDVTTVVSGTVQWEELSRFAQSLEPAKP</sequence>
<accession>A0A6J6XI21</accession>
<dbReference type="EMBL" id="CAFBPK010000007">
    <property type="protein sequence ID" value="CAB5016100.1"/>
    <property type="molecule type" value="Genomic_DNA"/>
</dbReference>
<dbReference type="EMBL" id="CAESAI010000009">
    <property type="protein sequence ID" value="CAB4335381.1"/>
    <property type="molecule type" value="Genomic_DNA"/>
</dbReference>
<dbReference type="EMBL" id="CAEZZD010000032">
    <property type="protein sequence ID" value="CAB4744089.1"/>
    <property type="molecule type" value="Genomic_DNA"/>
</dbReference>
<evidence type="ECO:0000313" key="6">
    <source>
        <dbReference type="EMBL" id="CAB4846483.1"/>
    </source>
</evidence>
<evidence type="ECO:0000313" key="3">
    <source>
        <dbReference type="EMBL" id="CAB4335381.1"/>
    </source>
</evidence>
<gene>
    <name evidence="4" type="ORF">UFOPK2824_00339</name>
    <name evidence="5" type="ORF">UFOPK3037_00355</name>
    <name evidence="6" type="ORF">UFOPK3278_00326</name>
    <name evidence="3" type="ORF">UFOPK3406_00544</name>
    <name evidence="2" type="ORF">UFOPK3925_00103</name>
    <name evidence="7" type="ORF">UFOPK4097_00626</name>
</gene>
<evidence type="ECO:0000313" key="4">
    <source>
        <dbReference type="EMBL" id="CAB4744089.1"/>
    </source>
</evidence>
<dbReference type="InterPro" id="IPR025339">
    <property type="entry name" value="DUF4245"/>
</dbReference>
<dbReference type="AlphaFoldDB" id="A0A6J6XI21"/>
<reference evidence="5" key="1">
    <citation type="submission" date="2020-05" db="EMBL/GenBank/DDBJ databases">
        <authorList>
            <person name="Chiriac C."/>
            <person name="Salcher M."/>
            <person name="Ghai R."/>
            <person name="Kavagutti S V."/>
        </authorList>
    </citation>
    <scope>NUCLEOTIDE SEQUENCE</scope>
</reference>
<organism evidence="5">
    <name type="scientific">freshwater metagenome</name>
    <dbReference type="NCBI Taxonomy" id="449393"/>
    <lineage>
        <taxon>unclassified sequences</taxon>
        <taxon>metagenomes</taxon>
        <taxon>ecological metagenomes</taxon>
    </lineage>
</organism>
<dbReference type="EMBL" id="CAFAAO010000003">
    <property type="protein sequence ID" value="CAB4796861.1"/>
    <property type="molecule type" value="Genomic_DNA"/>
</dbReference>